<evidence type="ECO:0000313" key="2">
    <source>
        <dbReference type="Proteomes" id="UP000196877"/>
    </source>
</evidence>
<accession>A0ABM6LGY1</accession>
<sequence length="72" mass="8431">MFGIKMEIRPRSADLYVLYIFGFIFNDRSKAPKIKNKTIGDENQHMKVYRNNNQSRLFEKPSAKIGQIRGPL</sequence>
<organism evidence="1 2">
    <name type="scientific">Bacillus sonorensis</name>
    <dbReference type="NCBI Taxonomy" id="119858"/>
    <lineage>
        <taxon>Bacteria</taxon>
        <taxon>Bacillati</taxon>
        <taxon>Bacillota</taxon>
        <taxon>Bacilli</taxon>
        <taxon>Bacillales</taxon>
        <taxon>Bacillaceae</taxon>
        <taxon>Bacillus</taxon>
    </lineage>
</organism>
<name>A0ABM6LGY1_9BACI</name>
<proteinExistence type="predicted"/>
<gene>
    <name evidence="1" type="ORF">S101395_02056</name>
</gene>
<evidence type="ECO:0000313" key="1">
    <source>
        <dbReference type="EMBL" id="ASB88564.1"/>
    </source>
</evidence>
<reference evidence="1 2" key="1">
    <citation type="submission" date="2017-06" db="EMBL/GenBank/DDBJ databases">
        <title>Genome sequence of Bacillus sonorensis strain SRCM101395.</title>
        <authorList>
            <person name="Cho S.H."/>
        </authorList>
    </citation>
    <scope>NUCLEOTIDE SEQUENCE [LARGE SCALE GENOMIC DNA]</scope>
    <source>
        <strain evidence="1 2">SRCM101395</strain>
    </source>
</reference>
<dbReference type="Proteomes" id="UP000196877">
    <property type="component" value="Chromosome"/>
</dbReference>
<protein>
    <submittedName>
        <fullName evidence="1">Uncharacterized protein</fullName>
    </submittedName>
</protein>
<dbReference type="EMBL" id="CP021920">
    <property type="protein sequence ID" value="ASB88564.1"/>
    <property type="molecule type" value="Genomic_DNA"/>
</dbReference>
<keyword evidence="2" id="KW-1185">Reference proteome</keyword>